<dbReference type="PANTHER" id="PTHR38594:SF1">
    <property type="entry name" value="PEP-DEPENDENT DIHYDROXYACETONE KINASE, PHOSPHORYL DONOR SUBUNIT DHAM"/>
    <property type="match status" value="1"/>
</dbReference>
<evidence type="ECO:0000259" key="7">
    <source>
        <dbReference type="PROSITE" id="PS51096"/>
    </source>
</evidence>
<dbReference type="InterPro" id="IPR036662">
    <property type="entry name" value="PTS_EIIA_man-typ_sf"/>
</dbReference>
<organism evidence="8 9">
    <name type="scientific">Thermogemmatispora tikiterensis</name>
    <dbReference type="NCBI Taxonomy" id="1825093"/>
    <lineage>
        <taxon>Bacteria</taxon>
        <taxon>Bacillati</taxon>
        <taxon>Chloroflexota</taxon>
        <taxon>Ktedonobacteria</taxon>
        <taxon>Thermogemmatisporales</taxon>
        <taxon>Thermogemmatisporaceae</taxon>
        <taxon>Thermogemmatispora</taxon>
    </lineage>
</organism>
<dbReference type="GO" id="GO:0016020">
    <property type="term" value="C:membrane"/>
    <property type="evidence" value="ECO:0007669"/>
    <property type="project" value="InterPro"/>
</dbReference>
<dbReference type="InterPro" id="IPR012844">
    <property type="entry name" value="DhaM_N"/>
</dbReference>
<sequence length="153" mass="15243">MTVGLVIVSHSARLAEGVAELAGQMAQGRVVIAPAGGTAEGGLGTSVDKILQALRQAASSEGVLVLLDLGSAGMAAEMALELFKQDHDCPVMISSAPLVEGAVVAAVEASIGSPLQAVAEAAAAATTLPKLPATEGQTAEEAAPEDRTTEDRT</sequence>
<dbReference type="AlphaFoldDB" id="A0A328VHM6"/>
<dbReference type="GO" id="GO:0009401">
    <property type="term" value="P:phosphoenolpyruvate-dependent sugar phosphotransferase system"/>
    <property type="evidence" value="ECO:0007669"/>
    <property type="project" value="InterPro"/>
</dbReference>
<reference evidence="8 9" key="1">
    <citation type="submission" date="2016-08" db="EMBL/GenBank/DDBJ databases">
        <title>Analysis of Carbohydrate Active Enzymes in Thermogemmatispora T81 Reveals Carbohydrate Degradation Ability.</title>
        <authorList>
            <person name="Tomazini A."/>
            <person name="Lal S."/>
            <person name="Stott M."/>
            <person name="Henrissat B."/>
            <person name="Polikarpov I."/>
            <person name="Sparling R."/>
            <person name="Levin D.B."/>
        </authorList>
    </citation>
    <scope>NUCLEOTIDE SEQUENCE [LARGE SCALE GENOMIC DNA]</scope>
    <source>
        <strain evidence="8 9">T81</strain>
    </source>
</reference>
<evidence type="ECO:0000256" key="2">
    <source>
        <dbReference type="ARBA" id="ARBA00002788"/>
    </source>
</evidence>
<dbReference type="InterPro" id="IPR039643">
    <property type="entry name" value="DhaM"/>
</dbReference>
<evidence type="ECO:0000256" key="1">
    <source>
        <dbReference type="ARBA" id="ARBA00001113"/>
    </source>
</evidence>
<evidence type="ECO:0000256" key="3">
    <source>
        <dbReference type="ARBA" id="ARBA00012095"/>
    </source>
</evidence>
<dbReference type="GO" id="GO:0019563">
    <property type="term" value="P:glycerol catabolic process"/>
    <property type="evidence" value="ECO:0007669"/>
    <property type="project" value="InterPro"/>
</dbReference>
<dbReference type="Proteomes" id="UP000248706">
    <property type="component" value="Unassembled WGS sequence"/>
</dbReference>
<evidence type="ECO:0000313" key="9">
    <source>
        <dbReference type="Proteomes" id="UP000248706"/>
    </source>
</evidence>
<accession>A0A328VHM6</accession>
<gene>
    <name evidence="8" type="ORF">A4R35_17035</name>
</gene>
<protein>
    <recommendedName>
        <fullName evidence="3">phosphoenolpyruvate--glycerone phosphotransferase</fullName>
        <ecNumber evidence="3">2.7.1.121</ecNumber>
    </recommendedName>
</protein>
<dbReference type="NCBIfam" id="TIGR02364">
    <property type="entry name" value="dha_pts"/>
    <property type="match status" value="1"/>
</dbReference>
<keyword evidence="4" id="KW-0808">Transferase</keyword>
<dbReference type="RefSeq" id="WP_112431475.1">
    <property type="nucleotide sequence ID" value="NZ_MCIF01000002.1"/>
</dbReference>
<evidence type="ECO:0000256" key="6">
    <source>
        <dbReference type="SAM" id="MobiDB-lite"/>
    </source>
</evidence>
<comment type="subunit">
    <text evidence="5">Homodimer. The dihydroxyacetone kinase complex is composed of a homodimer of DhaM, a homodimer of DhaK and the subunit DhaL.</text>
</comment>
<dbReference type="EMBL" id="MCIF01000002">
    <property type="protein sequence ID" value="RAQ97246.1"/>
    <property type="molecule type" value="Genomic_DNA"/>
</dbReference>
<dbReference type="Pfam" id="PF03610">
    <property type="entry name" value="EIIA-man"/>
    <property type="match status" value="1"/>
</dbReference>
<dbReference type="InterPro" id="IPR004701">
    <property type="entry name" value="PTS_EIIA_man-typ"/>
</dbReference>
<evidence type="ECO:0000256" key="5">
    <source>
        <dbReference type="ARBA" id="ARBA00046577"/>
    </source>
</evidence>
<dbReference type="PANTHER" id="PTHR38594">
    <property type="entry name" value="PEP-DEPENDENT DIHYDROXYACETONE KINASE, PHOSPHORYL DONOR SUBUNIT DHAM"/>
    <property type="match status" value="1"/>
</dbReference>
<dbReference type="EC" id="2.7.1.121" evidence="3"/>
<comment type="caution">
    <text evidence="8">The sequence shown here is derived from an EMBL/GenBank/DDBJ whole genome shotgun (WGS) entry which is preliminary data.</text>
</comment>
<dbReference type="GO" id="GO:0047324">
    <property type="term" value="F:phosphoenolpyruvate-glycerone phosphotransferase activity"/>
    <property type="evidence" value="ECO:0007669"/>
    <property type="project" value="UniProtKB-EC"/>
</dbReference>
<name>A0A328VHM6_9CHLR</name>
<dbReference type="PROSITE" id="PS51096">
    <property type="entry name" value="PTS_EIIA_TYPE_4"/>
    <property type="match status" value="1"/>
</dbReference>
<proteinExistence type="predicted"/>
<dbReference type="Gene3D" id="3.40.50.510">
    <property type="entry name" value="Phosphotransferase system, mannose-type IIA component"/>
    <property type="match status" value="1"/>
</dbReference>
<dbReference type="SUPFAM" id="SSF53062">
    <property type="entry name" value="PTS system fructose IIA component-like"/>
    <property type="match status" value="1"/>
</dbReference>
<evidence type="ECO:0000256" key="4">
    <source>
        <dbReference type="ARBA" id="ARBA00022679"/>
    </source>
</evidence>
<feature type="compositionally biased region" description="Basic and acidic residues" evidence="6">
    <location>
        <begin position="144"/>
        <end position="153"/>
    </location>
</feature>
<comment type="function">
    <text evidence="2">Component of the dihydroxyacetone kinase complex, which is responsible for the phosphoenolpyruvate (PEP)-dependent phosphorylation of dihydroxyacetone. DhaM serves as the phosphoryl donor. Is phosphorylated by phosphoenolpyruvate in an EI- and HPr-dependent reaction, and a phosphorelay system on histidine residues finally leads to phosphoryl transfer to DhaL and dihydroxyacetone.</text>
</comment>
<dbReference type="OrthoDB" id="7065393at2"/>
<feature type="region of interest" description="Disordered" evidence="6">
    <location>
        <begin position="129"/>
        <end position="153"/>
    </location>
</feature>
<evidence type="ECO:0000313" key="8">
    <source>
        <dbReference type="EMBL" id="RAQ97246.1"/>
    </source>
</evidence>
<keyword evidence="9" id="KW-1185">Reference proteome</keyword>
<feature type="domain" description="PTS EIIA type-4" evidence="7">
    <location>
        <begin position="2"/>
        <end position="147"/>
    </location>
</feature>
<comment type="catalytic activity">
    <reaction evidence="1">
        <text>dihydroxyacetone + phosphoenolpyruvate = dihydroxyacetone phosphate + pyruvate</text>
        <dbReference type="Rhea" id="RHEA:18381"/>
        <dbReference type="ChEBI" id="CHEBI:15361"/>
        <dbReference type="ChEBI" id="CHEBI:16016"/>
        <dbReference type="ChEBI" id="CHEBI:57642"/>
        <dbReference type="ChEBI" id="CHEBI:58702"/>
        <dbReference type="EC" id="2.7.1.121"/>
    </reaction>
</comment>